<evidence type="ECO:0000256" key="4">
    <source>
        <dbReference type="ARBA" id="ARBA00022989"/>
    </source>
</evidence>
<feature type="transmembrane region" description="Helical" evidence="6">
    <location>
        <begin position="106"/>
        <end position="124"/>
    </location>
</feature>
<feature type="transmembrane region" description="Helical" evidence="6">
    <location>
        <begin position="203"/>
        <end position="223"/>
    </location>
</feature>
<dbReference type="GO" id="GO:0071260">
    <property type="term" value="P:cellular response to mechanical stimulus"/>
    <property type="evidence" value="ECO:0007669"/>
    <property type="project" value="TreeGrafter"/>
</dbReference>
<evidence type="ECO:0000256" key="2">
    <source>
        <dbReference type="ARBA" id="ARBA00007821"/>
    </source>
</evidence>
<gene>
    <name evidence="11" type="primary">LOC115721282</name>
</gene>
<dbReference type="Pfam" id="PF24874">
    <property type="entry name" value="Piezo_THU9_anchor"/>
    <property type="match status" value="1"/>
</dbReference>
<feature type="transmembrane region" description="Helical" evidence="6">
    <location>
        <begin position="683"/>
        <end position="700"/>
    </location>
</feature>
<feature type="transmembrane region" description="Helical" evidence="6">
    <location>
        <begin position="1077"/>
        <end position="1097"/>
    </location>
</feature>
<dbReference type="PANTHER" id="PTHR13167:SF46">
    <property type="entry name" value="PIEZO NON-SPECIFIC CATION CHANNEL R-RAS-BINDING DOMAIN-CONTAINING PROTEIN"/>
    <property type="match status" value="1"/>
</dbReference>
<evidence type="ECO:0000259" key="9">
    <source>
        <dbReference type="Pfam" id="PF24874"/>
    </source>
</evidence>
<evidence type="ECO:0000313" key="11">
    <source>
        <dbReference type="EnsemblPlants" id="cds.evm.model.06.801"/>
    </source>
</evidence>
<evidence type="ECO:0000313" key="12">
    <source>
        <dbReference type="Proteomes" id="UP000596661"/>
    </source>
</evidence>
<feature type="transmembrane region" description="Helical" evidence="6">
    <location>
        <begin position="524"/>
        <end position="545"/>
    </location>
</feature>
<dbReference type="GO" id="GO:0050982">
    <property type="term" value="P:detection of mechanical stimulus"/>
    <property type="evidence" value="ECO:0007669"/>
    <property type="project" value="TreeGrafter"/>
</dbReference>
<keyword evidence="4 6" id="KW-1133">Transmembrane helix</keyword>
<comment type="subcellular location">
    <subcellularLocation>
        <location evidence="1">Membrane</location>
        <topology evidence="1">Multi-pass membrane protein</topology>
    </subcellularLocation>
</comment>
<evidence type="ECO:0000259" key="7">
    <source>
        <dbReference type="Pfam" id="PF12166"/>
    </source>
</evidence>
<dbReference type="CDD" id="cd00063">
    <property type="entry name" value="FN3"/>
    <property type="match status" value="1"/>
</dbReference>
<feature type="domain" description="Piezo non-specific cation channel cap" evidence="7">
    <location>
        <begin position="2186"/>
        <end position="2370"/>
    </location>
</feature>
<keyword evidence="3 6" id="KW-0812">Transmembrane</keyword>
<dbReference type="GO" id="GO:0008381">
    <property type="term" value="F:mechanosensitive monoatomic ion channel activity"/>
    <property type="evidence" value="ECO:0007669"/>
    <property type="project" value="InterPro"/>
</dbReference>
<evidence type="ECO:0000256" key="3">
    <source>
        <dbReference type="ARBA" id="ARBA00022692"/>
    </source>
</evidence>
<feature type="transmembrane region" description="Helical" evidence="6">
    <location>
        <begin position="1649"/>
        <end position="1668"/>
    </location>
</feature>
<dbReference type="Proteomes" id="UP000596661">
    <property type="component" value="Chromosome 6"/>
</dbReference>
<feature type="transmembrane region" description="Helical" evidence="6">
    <location>
        <begin position="52"/>
        <end position="77"/>
    </location>
</feature>
<proteinExistence type="inferred from homology"/>
<dbReference type="Gramene" id="evm.model.06.801">
    <property type="protein sequence ID" value="cds.evm.model.06.801"/>
    <property type="gene ID" value="evm.TU.06.801"/>
</dbReference>
<dbReference type="InterPro" id="IPR031334">
    <property type="entry name" value="Piezo_cap_dom"/>
</dbReference>
<feature type="transmembrane region" description="Helical" evidence="6">
    <location>
        <begin position="1309"/>
        <end position="1326"/>
    </location>
</feature>
<feature type="transmembrane region" description="Helical" evidence="6">
    <location>
        <begin position="2136"/>
        <end position="2157"/>
    </location>
</feature>
<sequence length="2475" mass="283761">MGRFLSGFLLPMLLLFAALLSWSLISLADLLAFLFVQYAAPKIGSRYLRKPLVTWCAIIFSLLVILSQAIFHIVLAIKGDQWSVVDTCWARLIGFLHVESWISPSIVYFVVIQVLVACVALCEIHGSMSGLDPWRNSYFRGLDTSAVLIGSHVRVLCCLLLPGLQLIVGISHPSWISLPFFICSGIGLVDWSLTSNFLGLFRWWRHLLLYAGFNIILLYAYQLPIEYSEKLLWFADFIGLFRISANSAWSEICSVVSLFLFYIILSWIRCDLEEMDFIVSTGENNLTEQLLPKRHSFFIRKSRSGVRHTNVFLQRAVFRTFSINFFTYGFPITLLALTFWSFHFASLCAFGLLAYVGYVLYAFPPMLHLHRLNGSLLVFILFWGASTYVFNVAFTFFNKELDKDTVIWETIGLWHYSTPGLYLLAQFGLGVLVAMGNLVNNSVISYLSDEEGPSTIESSNVEGKEETIVFIVATIAWGLRKTSRVIVLALLLLMSTKSGMIHVVYMIFFMIHLLRDTVGKKLRISLILLCQTHFSLLYILELHVVSKTFSQKFSSFMDILSDLGLLNQTSGEFLPMALLACFCSIHNHGFDMVFSFSAIVQRAPYPPVGFSILRAGLIKSVLLSLSSSREYHRINSSNERKITSYLSAMGQKCLSAYRSWGTYIALSTILFTVYLVIPNYTSFGHLFFLLLWLIGRQILGKTRWQLWFPLKVYAVVVLVLIYSMSVFTGFQIWLSSIVDLDSAFGYKNKASTIENIWESLAILVVMQLYSYERSHNKNFLENDFDGPEMKALSFIKRLLIWHSEKILYLASFYASVSPVSAFGLVYLLGLVISSVLPKTSRTPSILLLLYSGFLAMVEYLFQMWGNQAEMFPGQKHSYLSLFLGLQLYKPGFLGIESGLRSKVLVIAACVLRYNVFHWMKTIPHDNGNRGKWDEPCTLFAFTEATKNKTESKLTSHTWSSLNSALFQGPNVVPPEKASSDGINKAYLYNYFWESSKESRKWNRRRILSLRKDRLDMQKTSLRIHMKFWIENMFNLFGLEMNMIVLLLASFAVLNAISLLYIASLAACVLLHRRIIKRLWPVFVFLCASIVIIEYLVLWQNLSVGKQPAAQVPCHDCWRSFEVYYSFCQKCWLGTIADDPRILISYYVVFMFSCFKLRSDHLSIPYGSQIYREMIFNCYKASVLSDLSFETKGLWTYLDFLRLYGYCHLLDLVLVLILITGTLEYDVLHLGYLGFALVFFRMRLEILKKKNKIFRFLRMYNFGLIVISLAYQSPFIGSATEGKCDTTDYISQVIGFYKYDYGFRITSRSALVEIVIFMLVSLQSYMFSSKEFDYVSKYLEAEQIGAIVHEQEKRAAWKKEHLQHICKSQEQKCLRNLQVEKMKSEMLNLKIQLDSMTISGNCGNNSPGSESFQRIKSSMRSHSVNGIWGSGENELKREDLSLSSDALSNFDTIESPTSEGADSLLAESSKDMIDNLHEMPQLKFKATDLYSLVDSEGRGREKLKTRGNPIISAVHLIGDGVSLVKSLGNSAVHNLINFLNIEHKGQDSDEHSSEDEVYYETETENICNEQAEQTAHVVRSSSDKIMSDATYSQIGIILRYMWSQMRSNNDVVCYCSFIIVFLWNFSMLSMVYLMALFLYALCINTGPSHIFWVVMLIYTEFCILLQYLYQIIIQHCGFTINVSLLQEFGFPADKIVSSFVTSNWPLFLVYLFTLLQTTITTKDNDWGNMVTEFSFSKRKNHLQQDHVKRYNCPQRIQRLFLTVRDVSRQFIRKLHRYWKSLTEEAETPPYFVQLSLEVTLWPADSIQPEKIESGINRLLKILHDQRCKEKHMNRFHSPSRVRVQSIESSQENVDVALIVLEVVHASPSLESSPTPAEWYTSLTPAADVANEILKAQHDGILDWIRFPYPILSVIGGGKREVDLYAYTFCADLAVFFLVAIFYNSVIKNNTEFLEVYQLEDQFPKEFVFILMAIFFLIVLDRIIYLRSFATGKVIFYLSNIVLFTYSITRYAWNMEPSHQYAGRLALRAVYLTKAISLALQAIQIRFGMPNKSALYRQFLTSSISQINFIGFRGYRALPFLYELRCVLDWSCTTTSLTMYDWLKLEDIHGSLFLVKCDVELNRASHQQGQRQSKMTKFCNGICLFLVLICVIWAPMLMYSSGNPTNIANPIKDASVQIEIKTISGRLTLFETTLCEKISWSKLDTNTKLDTHNYLSTYNEQDIQLICCQADASSLWLVPPVVQARYMNSLQRSMDIVFSWKFTRDRPKGKEIVKYELTVQDQDLPKSSEVREVLNGTANSFTIRNLYPRYFRVTGSGEVRFLENTVDLVSGELFLNRGNPEWWSFHDIDVSNIGGCGDLAGPLAIVVSEETPLTPTTFPAIVPTKILPFDSHPIQITAIRLNGDNFFKWSQLVQIYMRGHGKMRYLTSEKKKPTQGDLIYKTSDAENSIVMAWLLNSKEEISSNYMCCFTAKELWEK</sequence>
<keyword evidence="5 6" id="KW-0472">Membrane</keyword>
<feature type="transmembrane region" description="Helical" evidence="6">
    <location>
        <begin position="1965"/>
        <end position="1983"/>
    </location>
</feature>
<protein>
    <recommendedName>
        <fullName evidence="13">Piezo non-specific cation channel R-Ras-binding domain-containing protein</fullName>
    </recommendedName>
</protein>
<feature type="transmembrane region" description="Helical" evidence="6">
    <location>
        <begin position="12"/>
        <end position="40"/>
    </location>
</feature>
<feature type="transmembrane region" description="Helical" evidence="6">
    <location>
        <begin position="844"/>
        <end position="861"/>
    </location>
</feature>
<feature type="transmembrane region" description="Helical" evidence="6">
    <location>
        <begin position="174"/>
        <end position="191"/>
    </location>
</feature>
<accession>A0A803Q014</accession>
<dbReference type="Pfam" id="PF25288">
    <property type="entry name" value="PIEZO"/>
    <property type="match status" value="1"/>
</dbReference>
<organism evidence="11 12">
    <name type="scientific">Cannabis sativa</name>
    <name type="common">Hemp</name>
    <name type="synonym">Marijuana</name>
    <dbReference type="NCBI Taxonomy" id="3483"/>
    <lineage>
        <taxon>Eukaryota</taxon>
        <taxon>Viridiplantae</taxon>
        <taxon>Streptophyta</taxon>
        <taxon>Embryophyta</taxon>
        <taxon>Tracheophyta</taxon>
        <taxon>Spermatophyta</taxon>
        <taxon>Magnoliopsida</taxon>
        <taxon>eudicotyledons</taxon>
        <taxon>Gunneridae</taxon>
        <taxon>Pentapetalae</taxon>
        <taxon>rosids</taxon>
        <taxon>fabids</taxon>
        <taxon>Rosales</taxon>
        <taxon>Cannabaceae</taxon>
        <taxon>Cannabis</taxon>
    </lineage>
</organism>
<dbReference type="InterPro" id="IPR027272">
    <property type="entry name" value="Piezo"/>
</dbReference>
<dbReference type="GO" id="GO:0042391">
    <property type="term" value="P:regulation of membrane potential"/>
    <property type="evidence" value="ECO:0007669"/>
    <property type="project" value="TreeGrafter"/>
</dbReference>
<feature type="domain" description="Piezo transmembrane helical unit" evidence="8">
    <location>
        <begin position="1606"/>
        <end position="1682"/>
    </location>
</feature>
<feature type="transmembrane region" description="Helical" evidence="6">
    <location>
        <begin position="342"/>
        <end position="363"/>
    </location>
</feature>
<dbReference type="InterPro" id="IPR056770">
    <property type="entry name" value="Piezo_THU9_anchor"/>
</dbReference>
<feature type="transmembrane region" description="Helical" evidence="6">
    <location>
        <begin position="1922"/>
        <end position="1945"/>
    </location>
</feature>
<feature type="transmembrane region" description="Helical" evidence="6">
    <location>
        <begin position="1610"/>
        <end position="1637"/>
    </location>
</feature>
<evidence type="ECO:0000259" key="8">
    <source>
        <dbReference type="Pfam" id="PF23188"/>
    </source>
</evidence>
<dbReference type="EnsemblPlants" id="evm.model.06.801">
    <property type="protein sequence ID" value="cds.evm.model.06.801"/>
    <property type="gene ID" value="evm.TU.06.801"/>
</dbReference>
<dbReference type="OMA" id="MWAQMRS"/>
<comment type="similarity">
    <text evidence="2">Belongs to the PIEZO (TC 1.A.75) family.</text>
</comment>
<feature type="transmembrane region" description="Helical" evidence="6">
    <location>
        <begin position="806"/>
        <end position="832"/>
    </location>
</feature>
<evidence type="ECO:0000256" key="5">
    <source>
        <dbReference type="ARBA" id="ARBA00023136"/>
    </source>
</evidence>
<feature type="transmembrane region" description="Helical" evidence="6">
    <location>
        <begin position="712"/>
        <end position="734"/>
    </location>
</feature>
<dbReference type="InterPro" id="IPR057611">
    <property type="entry name" value="PIEZO_dom"/>
</dbReference>
<dbReference type="GO" id="GO:0005261">
    <property type="term" value="F:monoatomic cation channel activity"/>
    <property type="evidence" value="ECO:0007669"/>
    <property type="project" value="TreeGrafter"/>
</dbReference>
<feature type="domain" description="Piezo THU9 and anchor" evidence="9">
    <location>
        <begin position="1920"/>
        <end position="2158"/>
    </location>
</feature>
<name>A0A803Q014_CANSA</name>
<feature type="transmembrane region" description="Helical" evidence="6">
    <location>
        <begin position="660"/>
        <end position="677"/>
    </location>
</feature>
<feature type="transmembrane region" description="Helical" evidence="6">
    <location>
        <begin position="316"/>
        <end position="336"/>
    </location>
</feature>
<feature type="transmembrane region" description="Helical" evidence="6">
    <location>
        <begin position="243"/>
        <end position="265"/>
    </location>
</feature>
<dbReference type="PANTHER" id="PTHR13167">
    <property type="entry name" value="PIEZO-TYPE MECHANOSENSITIVE ION CHANNEL COMPONENT"/>
    <property type="match status" value="1"/>
</dbReference>
<dbReference type="InterPro" id="IPR056768">
    <property type="entry name" value="THU_Piezo"/>
</dbReference>
<feature type="transmembrane region" description="Helical" evidence="6">
    <location>
        <begin position="1042"/>
        <end position="1071"/>
    </location>
</feature>
<evidence type="ECO:0000259" key="10">
    <source>
        <dbReference type="Pfam" id="PF25288"/>
    </source>
</evidence>
<feature type="transmembrane region" description="Helical" evidence="6">
    <location>
        <begin position="375"/>
        <end position="397"/>
    </location>
</feature>
<evidence type="ECO:0000256" key="6">
    <source>
        <dbReference type="SAM" id="Phobius"/>
    </source>
</evidence>
<reference evidence="11" key="1">
    <citation type="submission" date="2018-11" db="EMBL/GenBank/DDBJ databases">
        <authorList>
            <person name="Grassa J C."/>
        </authorList>
    </citation>
    <scope>NUCLEOTIDE SEQUENCE [LARGE SCALE GENOMIC DNA]</scope>
</reference>
<evidence type="ECO:0008006" key="13">
    <source>
        <dbReference type="Google" id="ProtNLM"/>
    </source>
</evidence>
<evidence type="ECO:0000256" key="1">
    <source>
        <dbReference type="ARBA" id="ARBA00004141"/>
    </source>
</evidence>
<feature type="transmembrane region" description="Helical" evidence="6">
    <location>
        <begin position="420"/>
        <end position="439"/>
    </location>
</feature>
<dbReference type="Pfam" id="PF12166">
    <property type="entry name" value="Piezo_cap"/>
    <property type="match status" value="1"/>
</dbReference>
<feature type="domain" description="Piezo-type mechanosensitive ion channel homolog" evidence="10">
    <location>
        <begin position="471"/>
        <end position="599"/>
    </location>
</feature>
<dbReference type="EMBL" id="UZAU01000581">
    <property type="status" value="NOT_ANNOTATED_CDS"/>
    <property type="molecule type" value="Genomic_DNA"/>
</dbReference>
<feature type="transmembrane region" description="Helical" evidence="6">
    <location>
        <begin position="145"/>
        <end position="168"/>
    </location>
</feature>
<dbReference type="Pfam" id="PF23188">
    <property type="entry name" value="THU_Piezo1"/>
    <property type="match status" value="1"/>
</dbReference>
<dbReference type="GO" id="GO:0016020">
    <property type="term" value="C:membrane"/>
    <property type="evidence" value="ECO:0007669"/>
    <property type="project" value="UniProtKB-SubCell"/>
</dbReference>
<dbReference type="InterPro" id="IPR003961">
    <property type="entry name" value="FN3_dom"/>
</dbReference>
<feature type="transmembrane region" description="Helical" evidence="6">
    <location>
        <begin position="485"/>
        <end position="512"/>
    </location>
</feature>
<feature type="transmembrane region" description="Helical" evidence="6">
    <location>
        <begin position="1255"/>
        <end position="1272"/>
    </location>
</feature>
<keyword evidence="12" id="KW-1185">Reference proteome</keyword>
<reference evidence="11" key="2">
    <citation type="submission" date="2021-03" db="UniProtKB">
        <authorList>
            <consortium name="EnsemblPlants"/>
        </authorList>
    </citation>
    <scope>IDENTIFICATION</scope>
</reference>